<dbReference type="eggNOG" id="COG3686">
    <property type="taxonomic scope" value="Bacteria"/>
</dbReference>
<dbReference type="InterPro" id="IPR023352">
    <property type="entry name" value="MAPEG-like_dom_sf"/>
</dbReference>
<comment type="subcellular location">
    <subcellularLocation>
        <location evidence="1">Membrane</location>
    </subcellularLocation>
</comment>
<evidence type="ECO:0000256" key="1">
    <source>
        <dbReference type="ARBA" id="ARBA00004370"/>
    </source>
</evidence>
<evidence type="ECO:0000256" key="5">
    <source>
        <dbReference type="SAM" id="Phobius"/>
    </source>
</evidence>
<sequence>MTHELALLTASCVLALVQLIVAAQLATRERGLAWNAGPRDEAVKPLGPLAGRLDRAFRNLMETFPLFVAAVLIASVTGTHSALSVGGAHIYFWGRVLYVPLYATGLPYIRSGVWAMSVFGILLVLAAPFVAGA</sequence>
<dbReference type="GO" id="GO:0016020">
    <property type="term" value="C:membrane"/>
    <property type="evidence" value="ECO:0007669"/>
    <property type="project" value="UniProtKB-SubCell"/>
</dbReference>
<evidence type="ECO:0000256" key="3">
    <source>
        <dbReference type="ARBA" id="ARBA00022989"/>
    </source>
</evidence>
<organism evidence="6 7">
    <name type="scientific">Azorhizobium caulinodans (strain ATCC 43989 / DSM 5975 / JCM 20966 / LMG 6465 / NBRC 14845 / NCIMB 13405 / ORS 571)</name>
    <dbReference type="NCBI Taxonomy" id="438753"/>
    <lineage>
        <taxon>Bacteria</taxon>
        <taxon>Pseudomonadati</taxon>
        <taxon>Pseudomonadota</taxon>
        <taxon>Alphaproteobacteria</taxon>
        <taxon>Hyphomicrobiales</taxon>
        <taxon>Xanthobacteraceae</taxon>
        <taxon>Azorhizobium</taxon>
    </lineage>
</organism>
<evidence type="ECO:0000313" key="6">
    <source>
        <dbReference type="EMBL" id="BAF89999.1"/>
    </source>
</evidence>
<reference evidence="6 7" key="3">
    <citation type="journal article" date="2008" name="BMC Genomics">
        <title>The genome of the versatile nitrogen fixer Azorhizobium caulinodans ORS571.</title>
        <authorList>
            <person name="Lee KB."/>
            <person name="Backer P.D."/>
            <person name="Aono T."/>
            <person name="Liu CT."/>
            <person name="Suzuki S."/>
            <person name="Suzuki T."/>
            <person name="Kaneko T."/>
            <person name="Yamada M."/>
            <person name="Tabata S."/>
            <person name="Kupfer D.M."/>
            <person name="Najar F.Z."/>
            <person name="Wiley G.B."/>
            <person name="Roe B."/>
            <person name="Binnewies T.T."/>
            <person name="Ussery D.W."/>
            <person name="D'Haeze W."/>
            <person name="Herder J.D."/>
            <person name="Gevers D."/>
            <person name="Vereecke D."/>
            <person name="Holsters M."/>
            <person name="Oyaizu H."/>
        </authorList>
    </citation>
    <scope>NUCLEOTIDE SEQUENCE [LARGE SCALE GENOMIC DNA]</scope>
    <source>
        <strain evidence="7">ATCC 43989 / DSM 5975 / JCM 20966 / LMG 6465 / NBRC 14845 / NCIMB 13405 / ORS 571</strain>
    </source>
</reference>
<reference evidence="7" key="2">
    <citation type="submission" date="2007-04" db="EMBL/GenBank/DDBJ databases">
        <title>Complete genome sequence of the nitrogen-fixing bacterium Azorhizobium caulinodans ORS571.</title>
        <authorList>
            <person name="Lee K.B."/>
            <person name="Backer P.D."/>
            <person name="Aono T."/>
            <person name="Liu C.T."/>
            <person name="Suzuki S."/>
            <person name="Suzuki T."/>
            <person name="Kaneko T."/>
            <person name="Yamada M."/>
            <person name="Tabata S."/>
            <person name="Kupfer D.M."/>
            <person name="Najar F.Z."/>
            <person name="Wiley G.B."/>
            <person name="Roe B."/>
            <person name="Binnewies T."/>
            <person name="Ussery D."/>
            <person name="Vereecke D."/>
            <person name="Gevers D."/>
            <person name="Holsters M."/>
            <person name="Oyaizu H."/>
        </authorList>
    </citation>
    <scope>NUCLEOTIDE SEQUENCE [LARGE SCALE GENOMIC DNA]</scope>
    <source>
        <strain evidence="7">ATCC 43989 / DSM 5975 / JCM 20966 / LMG 6465 / NBRC 14845 / NCIMB 13405 / ORS 571</strain>
    </source>
</reference>
<gene>
    <name evidence="6" type="ordered locus">AZC_4001</name>
</gene>
<evidence type="ECO:0000256" key="4">
    <source>
        <dbReference type="ARBA" id="ARBA00023136"/>
    </source>
</evidence>
<proteinExistence type="predicted"/>
<dbReference type="EMBL" id="AP009384">
    <property type="protein sequence ID" value="BAF89999.1"/>
    <property type="molecule type" value="Genomic_DNA"/>
</dbReference>
<keyword evidence="7" id="KW-1185">Reference proteome</keyword>
<reference evidence="6 7" key="5">
    <citation type="journal article" date="2010" name="Appl. Environ. Microbiol.">
        <title>phrR-like gene praR of Azorhizobium caulinodans ORS571 is essential for symbiosis with Sesbania rostrata and is involved in expression of reb genes.</title>
        <authorList>
            <person name="Akiba N."/>
            <person name="Aono T."/>
            <person name="Toyazaki H."/>
            <person name="Sato S."/>
            <person name="Oyaizu H."/>
        </authorList>
    </citation>
    <scope>NUCLEOTIDE SEQUENCE [LARGE SCALE GENOMIC DNA]</scope>
    <source>
        <strain evidence="7">ATCC 43989 / DSM 5975 / JCM 20966 / LMG 6465 / NBRC 14845 / NCIMB 13405 / ORS 571</strain>
    </source>
</reference>
<dbReference type="Proteomes" id="UP000000270">
    <property type="component" value="Chromosome"/>
</dbReference>
<dbReference type="PANTHER" id="PTHR35371">
    <property type="entry name" value="INNER MEMBRANE PROTEIN"/>
    <property type="match status" value="1"/>
</dbReference>
<feature type="transmembrane region" description="Helical" evidence="5">
    <location>
        <begin position="113"/>
        <end position="131"/>
    </location>
</feature>
<feature type="transmembrane region" description="Helical" evidence="5">
    <location>
        <begin position="66"/>
        <end position="92"/>
    </location>
</feature>
<reference evidence="6 7" key="4">
    <citation type="journal article" date="2009" name="Appl. Environ. Microbiol.">
        <title>Comparative genome-wide transcriptional profiling of Azorhizobium caulinodans ORS571 grown under free-living and symbiotic conditions.</title>
        <authorList>
            <person name="Tsukada S."/>
            <person name="Aono T."/>
            <person name="Akiba N."/>
            <person name="Lee KB."/>
            <person name="Liu CT."/>
            <person name="Toyazaki H."/>
            <person name="Oyaizu H."/>
        </authorList>
    </citation>
    <scope>NUCLEOTIDE SEQUENCE [LARGE SCALE GENOMIC DNA]</scope>
    <source>
        <strain evidence="7">ATCC 43989 / DSM 5975 / JCM 20966 / LMG 6465 / NBRC 14845 / NCIMB 13405 / ORS 571</strain>
    </source>
</reference>
<keyword evidence="2 5" id="KW-0812">Transmembrane</keyword>
<keyword evidence="4 5" id="KW-0472">Membrane</keyword>
<dbReference type="SUPFAM" id="SSF161084">
    <property type="entry name" value="MAPEG domain-like"/>
    <property type="match status" value="1"/>
</dbReference>
<evidence type="ECO:0000313" key="7">
    <source>
        <dbReference type="Proteomes" id="UP000000270"/>
    </source>
</evidence>
<protein>
    <submittedName>
        <fullName evidence="6">Inner membrane protein</fullName>
    </submittedName>
</protein>
<dbReference type="STRING" id="438753.AZC_4001"/>
<dbReference type="HOGENOM" id="CLU_110778_1_0_5"/>
<keyword evidence="3 5" id="KW-1133">Transmembrane helix</keyword>
<dbReference type="AlphaFoldDB" id="A8IL84"/>
<dbReference type="RefSeq" id="WP_012172521.1">
    <property type="nucleotide sequence ID" value="NC_009937.1"/>
</dbReference>
<dbReference type="Gene3D" id="1.20.120.550">
    <property type="entry name" value="Membrane associated eicosanoid/glutathione metabolism-like domain"/>
    <property type="match status" value="1"/>
</dbReference>
<dbReference type="PANTHER" id="PTHR35371:SF1">
    <property type="entry name" value="BLR7753 PROTEIN"/>
    <property type="match status" value="1"/>
</dbReference>
<reference evidence="6 7" key="6">
    <citation type="journal article" date="2011" name="Appl. Environ. Microbiol.">
        <title>Involvement of the azorhizobial chromosome partition gene (parA) in the onset of bacteroid differentiation during Sesbania rostrata stem nodule development.</title>
        <authorList>
            <person name="Liu CT."/>
            <person name="Lee KB."/>
            <person name="Wang YS."/>
            <person name="Peng MH."/>
            <person name="Lee KT."/>
            <person name="Suzuki S."/>
            <person name="Suzuki T."/>
            <person name="Oyaizu H."/>
        </authorList>
    </citation>
    <scope>NUCLEOTIDE SEQUENCE [LARGE SCALE GENOMIC DNA]</scope>
    <source>
        <strain evidence="7">ATCC 43989 / DSM 5975 / JCM 20966 / LMG 6465 / NBRC 14845 / NCIMB 13405 / ORS 571</strain>
    </source>
</reference>
<evidence type="ECO:0000256" key="2">
    <source>
        <dbReference type="ARBA" id="ARBA00022692"/>
    </source>
</evidence>
<name>A8IL84_AZOC5</name>
<accession>A8IL84</accession>
<dbReference type="Pfam" id="PF01124">
    <property type="entry name" value="MAPEG"/>
    <property type="match status" value="1"/>
</dbReference>
<dbReference type="KEGG" id="azc:AZC_4001"/>
<dbReference type="InterPro" id="IPR001129">
    <property type="entry name" value="Membr-assoc_MAPEG"/>
</dbReference>
<reference evidence="6 7" key="1">
    <citation type="journal article" date="2007" name="Appl. Environ. Microbiol.">
        <title>Rhizobial factors required for stem nodule maturation and maintenance in Sesbania rostrata-Azorhizobium caulinodans ORS571 symbiosis.</title>
        <authorList>
            <person name="Suzuki S."/>
            <person name="Aono T."/>
            <person name="Lee KB."/>
            <person name="Suzuki T."/>
            <person name="Liu CT."/>
            <person name="Miwa H."/>
            <person name="Wakao S."/>
            <person name="Iki T."/>
            <person name="Oyaizu H."/>
        </authorList>
    </citation>
    <scope>NUCLEOTIDE SEQUENCE [LARGE SCALE GENOMIC DNA]</scope>
    <source>
        <strain evidence="7">ATCC 43989 / DSM 5975 / JCM 20966 / LMG 6465 / NBRC 14845 / NCIMB 13405 / ORS 571</strain>
    </source>
</reference>